<dbReference type="Proteomes" id="UP000087171">
    <property type="component" value="Chromosome Ca5"/>
</dbReference>
<organism evidence="3 4">
    <name type="scientific">Cicer arietinum</name>
    <name type="common">Chickpea</name>
    <name type="synonym">Garbanzo</name>
    <dbReference type="NCBI Taxonomy" id="3827"/>
    <lineage>
        <taxon>Eukaryota</taxon>
        <taxon>Viridiplantae</taxon>
        <taxon>Streptophyta</taxon>
        <taxon>Embryophyta</taxon>
        <taxon>Tracheophyta</taxon>
        <taxon>Spermatophyta</taxon>
        <taxon>Magnoliopsida</taxon>
        <taxon>eudicotyledons</taxon>
        <taxon>Gunneridae</taxon>
        <taxon>Pentapetalae</taxon>
        <taxon>rosids</taxon>
        <taxon>fabids</taxon>
        <taxon>Fabales</taxon>
        <taxon>Fabaceae</taxon>
        <taxon>Papilionoideae</taxon>
        <taxon>50 kb inversion clade</taxon>
        <taxon>NPAAA clade</taxon>
        <taxon>Hologalegina</taxon>
        <taxon>IRL clade</taxon>
        <taxon>Cicereae</taxon>
        <taxon>Cicer</taxon>
    </lineage>
</organism>
<dbReference type="AlphaFoldDB" id="A0A1S3E7N6"/>
<gene>
    <name evidence="4" type="primary">LOC101494186</name>
</gene>
<dbReference type="InterPro" id="IPR044216">
    <property type="entry name" value="WDL7"/>
</dbReference>
<protein>
    <submittedName>
        <fullName evidence="4">Uncharacterized protein LOC101494186 isoform X1</fullName>
    </submittedName>
</protein>
<keyword evidence="1" id="KW-0175">Coiled coil</keyword>
<accession>A0A1S3E7N6</accession>
<evidence type="ECO:0000313" key="3">
    <source>
        <dbReference type="Proteomes" id="UP000087171"/>
    </source>
</evidence>
<feature type="region of interest" description="Disordered" evidence="2">
    <location>
        <begin position="493"/>
        <end position="688"/>
    </location>
</feature>
<dbReference type="PANTHER" id="PTHR47067">
    <property type="entry name" value="TPX2 (TARGETING PROTEIN FOR XKLP2) PROTEIN FAMILY-RELATED"/>
    <property type="match status" value="1"/>
</dbReference>
<dbReference type="RefSeq" id="XP_012571837.1">
    <property type="nucleotide sequence ID" value="XM_012716383.2"/>
</dbReference>
<feature type="compositionally biased region" description="Polar residues" evidence="2">
    <location>
        <begin position="503"/>
        <end position="519"/>
    </location>
</feature>
<keyword evidence="3" id="KW-1185">Reference proteome</keyword>
<reference evidence="3" key="1">
    <citation type="journal article" date="2013" name="Nat. Biotechnol.">
        <title>Draft genome sequence of chickpea (Cicer arietinum) provides a resource for trait improvement.</title>
        <authorList>
            <person name="Varshney R.K."/>
            <person name="Song C."/>
            <person name="Saxena R.K."/>
            <person name="Azam S."/>
            <person name="Yu S."/>
            <person name="Sharpe A.G."/>
            <person name="Cannon S."/>
            <person name="Baek J."/>
            <person name="Rosen B.D."/>
            <person name="Tar'an B."/>
            <person name="Millan T."/>
            <person name="Zhang X."/>
            <person name="Ramsay L.D."/>
            <person name="Iwata A."/>
            <person name="Wang Y."/>
            <person name="Nelson W."/>
            <person name="Farmer A.D."/>
            <person name="Gaur P.M."/>
            <person name="Soderlund C."/>
            <person name="Penmetsa R.V."/>
            <person name="Xu C."/>
            <person name="Bharti A.K."/>
            <person name="He W."/>
            <person name="Winter P."/>
            <person name="Zhao S."/>
            <person name="Hane J.K."/>
            <person name="Carrasquilla-Garcia N."/>
            <person name="Condie J.A."/>
            <person name="Upadhyaya H.D."/>
            <person name="Luo M.C."/>
            <person name="Thudi M."/>
            <person name="Gowda C.L."/>
            <person name="Singh N.P."/>
            <person name="Lichtenzveig J."/>
            <person name="Gali K.K."/>
            <person name="Rubio J."/>
            <person name="Nadarajan N."/>
            <person name="Dolezel J."/>
            <person name="Bansal K.C."/>
            <person name="Xu X."/>
            <person name="Edwards D."/>
            <person name="Zhang G."/>
            <person name="Kahl G."/>
            <person name="Gil J."/>
            <person name="Singh K.B."/>
            <person name="Datta S.K."/>
            <person name="Jackson S.A."/>
            <person name="Wang J."/>
            <person name="Cook D.R."/>
        </authorList>
    </citation>
    <scope>NUCLEOTIDE SEQUENCE [LARGE SCALE GENOMIC DNA]</scope>
    <source>
        <strain evidence="3">cv. CDC Frontier</strain>
    </source>
</reference>
<dbReference type="GeneID" id="101494186"/>
<feature type="compositionally biased region" description="Polar residues" evidence="2">
    <location>
        <begin position="530"/>
        <end position="547"/>
    </location>
</feature>
<evidence type="ECO:0000256" key="2">
    <source>
        <dbReference type="SAM" id="MobiDB-lite"/>
    </source>
</evidence>
<evidence type="ECO:0000313" key="4">
    <source>
        <dbReference type="RefSeq" id="XP_012571837.1"/>
    </source>
</evidence>
<reference evidence="4" key="2">
    <citation type="submission" date="2025-08" db="UniProtKB">
        <authorList>
            <consortium name="RefSeq"/>
        </authorList>
    </citation>
    <scope>IDENTIFICATION</scope>
    <source>
        <tissue evidence="4">Etiolated seedlings</tissue>
    </source>
</reference>
<feature type="compositionally biased region" description="Polar residues" evidence="2">
    <location>
        <begin position="652"/>
        <end position="688"/>
    </location>
</feature>
<feature type="compositionally biased region" description="Polar residues" evidence="2">
    <location>
        <begin position="635"/>
        <end position="645"/>
    </location>
</feature>
<feature type="compositionally biased region" description="Basic and acidic residues" evidence="2">
    <location>
        <begin position="552"/>
        <end position="594"/>
    </location>
</feature>
<dbReference type="PANTHER" id="PTHR47067:SF16">
    <property type="entry name" value="TPX2 (TARGETING PROTEIN FOR XKLP2) PROTEIN FAMILY"/>
    <property type="match status" value="1"/>
</dbReference>
<evidence type="ECO:0000256" key="1">
    <source>
        <dbReference type="SAM" id="Coils"/>
    </source>
</evidence>
<feature type="compositionally biased region" description="Polar residues" evidence="2">
    <location>
        <begin position="609"/>
        <end position="628"/>
    </location>
</feature>
<dbReference type="OrthoDB" id="621651at2759"/>
<name>A0A1S3E7N6_CICAR</name>
<feature type="coiled-coil region" evidence="1">
    <location>
        <begin position="88"/>
        <end position="142"/>
    </location>
</feature>
<proteinExistence type="predicted"/>
<sequence>MFSIANFSVIPPHVLIEDRNYSWVSMSLSNPLRALGESISFGRFMTESLNWEKWSTFTQNRYVEEAEKYSKPGSVAAKRAYFEAHYKRKAAEKDAALVQEANAQANETFESETRERNCADSSEQIKLEADNIETANEEINNDTVNYQGVDCDCDANQCKCDVGENDLDISEVEGIEEVLRPYNDINLDVEQNCTDSSEQKKSDDGNIEAANEDTVNYLVVDCYDTNQHKFDVGQNDLDVSHVEGTEEVLHPCNDMNLDVECCVLVDNSNQLDHVEVHKNIDVPVEETAPDPGITDQEVLALSVKEREVNSSPKSSAKIRADKLPHSRDERKAFIAVPPRSRINCGLKRENSIGDAVERKILTARSLHTSINLPSSTAVTSKTGDASLRSRYGIHRFSTSKSSVGSLVEKKRLTTSSHYMSINVPSGTGVASKTTTTALKPSNRMNIVPKSIGASLEKRPITRSLHMSINLSSGAGITSKTTSMIEHNSIKKIHGGLPKVHPVASQTSTEASRGLSNQAPANLPSVGRSCLKSSSTTKSNPRSATISSPFRFRSNERAIKRKEFLQRMDKTKSKEEEKVQLQRISKDKTEHDHQKQSSGTKSKQNDDGLSGSQSSSNQTRKISLTSTLSPRLVRKASSSTTKNLGSSWKPPISANNSKRISEKNNQTTRQSGTSLSKTRLENASPNIQH</sequence>